<dbReference type="Proteomes" id="UP001597308">
    <property type="component" value="Unassembled WGS sequence"/>
</dbReference>
<name>A0ABW4K6U4_9HYPH</name>
<reference evidence="3" key="1">
    <citation type="journal article" date="2019" name="Int. J. Syst. Evol. Microbiol.">
        <title>The Global Catalogue of Microorganisms (GCM) 10K type strain sequencing project: providing services to taxonomists for standard genome sequencing and annotation.</title>
        <authorList>
            <consortium name="The Broad Institute Genomics Platform"/>
            <consortium name="The Broad Institute Genome Sequencing Center for Infectious Disease"/>
            <person name="Wu L."/>
            <person name="Ma J."/>
        </authorList>
    </citation>
    <scope>NUCLEOTIDE SEQUENCE [LARGE SCALE GENOMIC DNA]</scope>
    <source>
        <strain evidence="3">KCTC 23707</strain>
    </source>
</reference>
<accession>A0ABW4K6U4</accession>
<protein>
    <recommendedName>
        <fullName evidence="4">Invasion associated locus B family protein</fullName>
    </recommendedName>
</protein>
<gene>
    <name evidence="2" type="ORF">ACFSCV_12685</name>
</gene>
<evidence type="ECO:0000256" key="1">
    <source>
        <dbReference type="SAM" id="SignalP"/>
    </source>
</evidence>
<keyword evidence="3" id="KW-1185">Reference proteome</keyword>
<comment type="caution">
    <text evidence="2">The sequence shown here is derived from an EMBL/GenBank/DDBJ whole genome shotgun (WGS) entry which is preliminary data.</text>
</comment>
<evidence type="ECO:0000313" key="2">
    <source>
        <dbReference type="EMBL" id="MFD1703860.1"/>
    </source>
</evidence>
<organism evidence="2 3">
    <name type="scientific">Methylopila henanensis</name>
    <dbReference type="NCBI Taxonomy" id="873516"/>
    <lineage>
        <taxon>Bacteria</taxon>
        <taxon>Pseudomonadati</taxon>
        <taxon>Pseudomonadota</taxon>
        <taxon>Alphaproteobacteria</taxon>
        <taxon>Hyphomicrobiales</taxon>
        <taxon>Methylopilaceae</taxon>
        <taxon>Methylopila</taxon>
    </lineage>
</organism>
<dbReference type="RefSeq" id="WP_378799958.1">
    <property type="nucleotide sequence ID" value="NZ_JBHUER010000009.1"/>
</dbReference>
<feature type="signal peptide" evidence="1">
    <location>
        <begin position="1"/>
        <end position="27"/>
    </location>
</feature>
<evidence type="ECO:0008006" key="4">
    <source>
        <dbReference type="Google" id="ProtNLM"/>
    </source>
</evidence>
<keyword evidence="1" id="KW-0732">Signal</keyword>
<sequence>MSFSLRTATVFAVGLMLSSIGAESALAQAAQSAQPVELGKYNAWNAYSAPGKGGKICYALAQPTSRRPNGLNRDPAYFFISNRPRENVRNEVSVVIGFTAKPDSKVEIDIGGTEFTLYPRADGAFMQSAEEEAKFVAALKGARRNMTMKSTSLRGNVTTDTYSVAGVTAAIERIDRECR</sequence>
<feature type="chain" id="PRO_5046833441" description="Invasion associated locus B family protein" evidence="1">
    <location>
        <begin position="28"/>
        <end position="179"/>
    </location>
</feature>
<proteinExistence type="predicted"/>
<evidence type="ECO:0000313" key="3">
    <source>
        <dbReference type="Proteomes" id="UP001597308"/>
    </source>
</evidence>
<dbReference type="EMBL" id="JBHUER010000009">
    <property type="protein sequence ID" value="MFD1703860.1"/>
    <property type="molecule type" value="Genomic_DNA"/>
</dbReference>